<dbReference type="EMBL" id="QUSK01000015">
    <property type="protein sequence ID" value="RGD76177.1"/>
    <property type="molecule type" value="Genomic_DNA"/>
</dbReference>
<dbReference type="AlphaFoldDB" id="A0A3E3E3P8"/>
<dbReference type="STRING" id="1123313.GCA_000420345_01557"/>
<reference evidence="1 2" key="1">
    <citation type="submission" date="2018-08" db="EMBL/GenBank/DDBJ databases">
        <title>A genome reference for cultivated species of the human gut microbiota.</title>
        <authorList>
            <person name="Zou Y."/>
            <person name="Xue W."/>
            <person name="Luo G."/>
        </authorList>
    </citation>
    <scope>NUCLEOTIDE SEQUENCE [LARGE SCALE GENOMIC DNA]</scope>
    <source>
        <strain evidence="1 2">TF08-11</strain>
    </source>
</reference>
<evidence type="ECO:0000313" key="2">
    <source>
        <dbReference type="Proteomes" id="UP000260721"/>
    </source>
</evidence>
<organism evidence="1 2">
    <name type="scientific">Faecalicoccus pleomorphus</name>
    <dbReference type="NCBI Taxonomy" id="1323"/>
    <lineage>
        <taxon>Bacteria</taxon>
        <taxon>Bacillati</taxon>
        <taxon>Bacillota</taxon>
        <taxon>Erysipelotrichia</taxon>
        <taxon>Erysipelotrichales</taxon>
        <taxon>Erysipelotrichaceae</taxon>
        <taxon>Faecalicoccus</taxon>
    </lineage>
</organism>
<accession>A0A3E3E3P8</accession>
<dbReference type="Proteomes" id="UP000260721">
    <property type="component" value="Unassembled WGS sequence"/>
</dbReference>
<evidence type="ECO:0000313" key="1">
    <source>
        <dbReference type="EMBL" id="RGD76177.1"/>
    </source>
</evidence>
<protein>
    <recommendedName>
        <fullName evidence="3">Integrase</fullName>
    </recommendedName>
</protein>
<sequence length="62" mass="7385">MVYFIFVHILIPSFLIKNKIDDSLIAERLGHTVTELRKTYAHIYDSMRQNMKKILDETCKIE</sequence>
<proteinExistence type="predicted"/>
<gene>
    <name evidence="1" type="ORF">DXC78_07545</name>
</gene>
<comment type="caution">
    <text evidence="1">The sequence shown here is derived from an EMBL/GenBank/DDBJ whole genome shotgun (WGS) entry which is preliminary data.</text>
</comment>
<name>A0A3E3E3P8_9FIRM</name>
<evidence type="ECO:0008006" key="3">
    <source>
        <dbReference type="Google" id="ProtNLM"/>
    </source>
</evidence>